<dbReference type="Proteomes" id="UP000886520">
    <property type="component" value="Chromosome 25"/>
</dbReference>
<reference evidence="5" key="1">
    <citation type="submission" date="2021-01" db="EMBL/GenBank/DDBJ databases">
        <title>Adiantum capillus-veneris genome.</title>
        <authorList>
            <person name="Fang Y."/>
            <person name="Liao Q."/>
        </authorList>
    </citation>
    <scope>NUCLEOTIDE SEQUENCE</scope>
    <source>
        <strain evidence="5">H3</strain>
        <tissue evidence="5">Leaf</tissue>
    </source>
</reference>
<feature type="compositionally biased region" description="Basic and acidic residues" evidence="3">
    <location>
        <begin position="425"/>
        <end position="436"/>
    </location>
</feature>
<name>A0A9D4U0W6_ADICA</name>
<comment type="caution">
    <text evidence="5">The sequence shown here is derived from an EMBL/GenBank/DDBJ whole genome shotgun (WGS) entry which is preliminary data.</text>
</comment>
<keyword evidence="6" id="KW-1185">Reference proteome</keyword>
<evidence type="ECO:0000313" key="5">
    <source>
        <dbReference type="EMBL" id="KAI5059315.1"/>
    </source>
</evidence>
<gene>
    <name evidence="5" type="ORF">GOP47_0025634</name>
</gene>
<dbReference type="PANTHER" id="PTHR43874">
    <property type="entry name" value="TWO-COMPONENT RESPONSE REGULATOR"/>
    <property type="match status" value="1"/>
</dbReference>
<evidence type="ECO:0000256" key="2">
    <source>
        <dbReference type="PROSITE-ProRule" id="PRU00169"/>
    </source>
</evidence>
<feature type="region of interest" description="Disordered" evidence="3">
    <location>
        <begin position="425"/>
        <end position="464"/>
    </location>
</feature>
<feature type="region of interest" description="Disordered" evidence="3">
    <location>
        <begin position="561"/>
        <end position="580"/>
    </location>
</feature>
<feature type="region of interest" description="Disordered" evidence="3">
    <location>
        <begin position="1"/>
        <end position="28"/>
    </location>
</feature>
<dbReference type="OrthoDB" id="60033at2759"/>
<comment type="caution">
    <text evidence="2">Lacks conserved residue(s) required for the propagation of feature annotation.</text>
</comment>
<dbReference type="EMBL" id="JABFUD020000025">
    <property type="protein sequence ID" value="KAI5059315.1"/>
    <property type="molecule type" value="Genomic_DNA"/>
</dbReference>
<keyword evidence="1" id="KW-0902">Two-component regulatory system</keyword>
<dbReference type="InterPro" id="IPR045279">
    <property type="entry name" value="ARR-like"/>
</dbReference>
<feature type="domain" description="Response regulatory" evidence="4">
    <location>
        <begin position="113"/>
        <end position="231"/>
    </location>
</feature>
<dbReference type="PANTHER" id="PTHR43874:SF125">
    <property type="entry name" value="TWO-COMPONENT RESPONSE REGULATOR-LIKE APRR7"/>
    <property type="match status" value="1"/>
</dbReference>
<dbReference type="SMART" id="SM00448">
    <property type="entry name" value="REC"/>
    <property type="match status" value="1"/>
</dbReference>
<protein>
    <recommendedName>
        <fullName evidence="4">Response regulatory domain-containing protein</fullName>
    </recommendedName>
</protein>
<dbReference type="Gene3D" id="3.40.50.2300">
    <property type="match status" value="1"/>
</dbReference>
<dbReference type="AlphaFoldDB" id="A0A9D4U0W6"/>
<evidence type="ECO:0000313" key="6">
    <source>
        <dbReference type="Proteomes" id="UP000886520"/>
    </source>
</evidence>
<evidence type="ECO:0000259" key="4">
    <source>
        <dbReference type="PROSITE" id="PS50110"/>
    </source>
</evidence>
<feature type="region of interest" description="Disordered" evidence="3">
    <location>
        <begin position="654"/>
        <end position="680"/>
    </location>
</feature>
<proteinExistence type="predicted"/>
<sequence>MKIDVSCTRREDDTDDTTKYERAGERQDELQQDIKKQAFQGSACTDQKGFRFLVKEVLKGYATTATSRALQQAVYKGVWQAHRHTQQEQKLQAQPQHSAVVRWERFLPHQQLHVLLVEDDDATRHIVGALLRNCSYEVTPASNGLLAWELLVDQNNQVDLVLTEVVMPCLSGIGLLGRIMNHGALKHIPVITMSSHDSVNVVFKCLSKGAVDFLVKPVRKNELKNLWQHVWRRCHSSSESSDSHSRNLPRLNDGTDLTECGTNEDSDKTVSDLNMGGGSSEGSGTQSTSVERALGAESGHQANKLHSTRLRTSLDLRPVAKPEANSSSRPEHWEDKDFDLRGEMIVAAAANAPFLDLVPSTHENSGTAGSVEDAHLAGHKGNACVLYGGITQRIVDSSGMIKEQDRDEEQYEARKDTDDLIEKHASNSPISKDKLSDSNSPPPLNSSNIIEPGLKGSSKEDGQVWGKGDRAVIHSSTSAFSRYDSRGNFSPLIDPATTHTPNVGFGNGLTQESGHGDVHTLSAIDTLRKDSVTLPNSDNTIAQSHLEANAEVECPAEVCPPAKHGVQSKEDTSLPPASDSFPASKQAAIVHAVYLGAGPQVGESGQTKDYCKKLRTGPMSPKPNDQTVTHIKDGAPRCGSSSNMVNSVEGNVDPSGSCNGHGRNGNGAGSNGSAIRSNIGSNGVHSATAVLPHRGKDLNSLVDEDNGLPDAIGVAGSTKNAILRRGSCPDQMQAEKKRKVF</sequence>
<evidence type="ECO:0000256" key="1">
    <source>
        <dbReference type="ARBA" id="ARBA00023012"/>
    </source>
</evidence>
<feature type="region of interest" description="Disordered" evidence="3">
    <location>
        <begin position="237"/>
        <end position="334"/>
    </location>
</feature>
<dbReference type="PROSITE" id="PS50110">
    <property type="entry name" value="RESPONSE_REGULATORY"/>
    <property type="match status" value="1"/>
</dbReference>
<accession>A0A9D4U0W6</accession>
<evidence type="ECO:0000256" key="3">
    <source>
        <dbReference type="SAM" id="MobiDB-lite"/>
    </source>
</evidence>
<dbReference type="GO" id="GO:0000160">
    <property type="term" value="P:phosphorelay signal transduction system"/>
    <property type="evidence" value="ECO:0007669"/>
    <property type="project" value="UniProtKB-KW"/>
</dbReference>
<dbReference type="InterPro" id="IPR011006">
    <property type="entry name" value="CheY-like_superfamily"/>
</dbReference>
<organism evidence="5 6">
    <name type="scientific">Adiantum capillus-veneris</name>
    <name type="common">Maidenhair fern</name>
    <dbReference type="NCBI Taxonomy" id="13818"/>
    <lineage>
        <taxon>Eukaryota</taxon>
        <taxon>Viridiplantae</taxon>
        <taxon>Streptophyta</taxon>
        <taxon>Embryophyta</taxon>
        <taxon>Tracheophyta</taxon>
        <taxon>Polypodiopsida</taxon>
        <taxon>Polypodiidae</taxon>
        <taxon>Polypodiales</taxon>
        <taxon>Pteridineae</taxon>
        <taxon>Pteridaceae</taxon>
        <taxon>Vittarioideae</taxon>
        <taxon>Adiantum</taxon>
    </lineage>
</organism>
<dbReference type="GO" id="GO:0009736">
    <property type="term" value="P:cytokinin-activated signaling pathway"/>
    <property type="evidence" value="ECO:0007669"/>
    <property type="project" value="InterPro"/>
</dbReference>
<dbReference type="Pfam" id="PF00072">
    <property type="entry name" value="Response_reg"/>
    <property type="match status" value="1"/>
</dbReference>
<dbReference type="SUPFAM" id="SSF52172">
    <property type="entry name" value="CheY-like"/>
    <property type="match status" value="1"/>
</dbReference>
<dbReference type="InterPro" id="IPR001789">
    <property type="entry name" value="Sig_transdc_resp-reg_receiver"/>
</dbReference>